<dbReference type="Pfam" id="PF02127">
    <property type="entry name" value="Peptidase_M18"/>
    <property type="match status" value="1"/>
</dbReference>
<keyword evidence="5 9" id="KW-0479">Metal-binding</keyword>
<dbReference type="Gene3D" id="3.40.630.10">
    <property type="entry name" value="Zn peptidases"/>
    <property type="match status" value="1"/>
</dbReference>
<keyword evidence="8 9" id="KW-0482">Metalloprotease</keyword>
<dbReference type="GO" id="GO:0008237">
    <property type="term" value="F:metallopeptidase activity"/>
    <property type="evidence" value="ECO:0007669"/>
    <property type="project" value="UniProtKB-KW"/>
</dbReference>
<evidence type="ECO:0000256" key="6">
    <source>
        <dbReference type="ARBA" id="ARBA00022801"/>
    </source>
</evidence>
<keyword evidence="3 9" id="KW-0031">Aminopeptidase</keyword>
<keyword evidence="4 9" id="KW-0645">Protease</keyword>
<dbReference type="PRINTS" id="PR00932">
    <property type="entry name" value="AMINO1PTASE"/>
</dbReference>
<dbReference type="GO" id="GO:0006508">
    <property type="term" value="P:proteolysis"/>
    <property type="evidence" value="ECO:0007669"/>
    <property type="project" value="UniProtKB-KW"/>
</dbReference>
<dbReference type="EMBL" id="QJKD01000001">
    <property type="protein sequence ID" value="PXX57119.1"/>
    <property type="molecule type" value="Genomic_DNA"/>
</dbReference>
<proteinExistence type="inferred from homology"/>
<evidence type="ECO:0000256" key="2">
    <source>
        <dbReference type="ARBA" id="ARBA00008290"/>
    </source>
</evidence>
<dbReference type="EC" id="3.4.11.-" evidence="10"/>
<evidence type="ECO:0000256" key="5">
    <source>
        <dbReference type="ARBA" id="ARBA00022723"/>
    </source>
</evidence>
<keyword evidence="12" id="KW-1185">Reference proteome</keyword>
<evidence type="ECO:0000256" key="3">
    <source>
        <dbReference type="ARBA" id="ARBA00022438"/>
    </source>
</evidence>
<keyword evidence="6 9" id="KW-0378">Hydrolase</keyword>
<protein>
    <recommendedName>
        <fullName evidence="10">M18 family aminopeptidase</fullName>
        <ecNumber evidence="10">3.4.11.-</ecNumber>
    </recommendedName>
</protein>
<evidence type="ECO:0000313" key="12">
    <source>
        <dbReference type="Proteomes" id="UP000248057"/>
    </source>
</evidence>
<evidence type="ECO:0000256" key="1">
    <source>
        <dbReference type="ARBA" id="ARBA00001947"/>
    </source>
</evidence>
<dbReference type="GO" id="GO:0004177">
    <property type="term" value="F:aminopeptidase activity"/>
    <property type="evidence" value="ECO:0007669"/>
    <property type="project" value="UniProtKB-KW"/>
</dbReference>
<dbReference type="GO" id="GO:0008270">
    <property type="term" value="F:zinc ion binding"/>
    <property type="evidence" value="ECO:0007669"/>
    <property type="project" value="InterPro"/>
</dbReference>
<dbReference type="AlphaFoldDB" id="A0A2V3YEQ8"/>
<evidence type="ECO:0000256" key="4">
    <source>
        <dbReference type="ARBA" id="ARBA00022670"/>
    </source>
</evidence>
<dbReference type="InterPro" id="IPR001948">
    <property type="entry name" value="Peptidase_M18"/>
</dbReference>
<dbReference type="SUPFAM" id="SSF101821">
    <property type="entry name" value="Aminopeptidase/glucanase lid domain"/>
    <property type="match status" value="1"/>
</dbReference>
<evidence type="ECO:0000313" key="11">
    <source>
        <dbReference type="EMBL" id="PXX57119.1"/>
    </source>
</evidence>
<evidence type="ECO:0000256" key="7">
    <source>
        <dbReference type="ARBA" id="ARBA00022833"/>
    </source>
</evidence>
<comment type="similarity">
    <text evidence="2 9">Belongs to the peptidase M18 family.</text>
</comment>
<dbReference type="GeneID" id="86059772"/>
<dbReference type="SUPFAM" id="SSF53187">
    <property type="entry name" value="Zn-dependent exopeptidases"/>
    <property type="match status" value="1"/>
</dbReference>
<dbReference type="NCBIfam" id="NF002759">
    <property type="entry name" value="PRK02813.1"/>
    <property type="match status" value="1"/>
</dbReference>
<reference evidence="11 12" key="1">
    <citation type="submission" date="2018-05" db="EMBL/GenBank/DDBJ databases">
        <title>Genomic Encyclopedia of Type Strains, Phase IV (KMG-IV): sequencing the most valuable type-strain genomes for metagenomic binning, comparative biology and taxonomic classification.</title>
        <authorList>
            <person name="Goeker M."/>
        </authorList>
    </citation>
    <scope>NUCLEOTIDE SEQUENCE [LARGE SCALE GENOMIC DNA]</scope>
    <source>
        <strain evidence="11 12">DSM 24995</strain>
    </source>
</reference>
<dbReference type="Gene3D" id="2.30.250.10">
    <property type="entry name" value="Aminopeptidase i, Domain 2"/>
    <property type="match status" value="1"/>
</dbReference>
<evidence type="ECO:0000256" key="8">
    <source>
        <dbReference type="ARBA" id="ARBA00023049"/>
    </source>
</evidence>
<comment type="cofactor">
    <cofactor evidence="1 10">
        <name>Zn(2+)</name>
        <dbReference type="ChEBI" id="CHEBI:29105"/>
    </cofactor>
</comment>
<evidence type="ECO:0000256" key="10">
    <source>
        <dbReference type="RuleBase" id="RU004387"/>
    </source>
</evidence>
<evidence type="ECO:0000256" key="9">
    <source>
        <dbReference type="RuleBase" id="RU004386"/>
    </source>
</evidence>
<sequence length="432" mass="47012">MNDMKQLERLISASVSPYHCIMTAAASLDGAGFTELSLSGSWKLEQGHSYYIKAYDSTLIAFTIGELADQTPKLKLAASHTDWPCLKLKPSPEVTSGRYGKLNTEVYGGPLLHTWFDRPLSMAGKVCVTSDAPSGTKTIFVDFKRPVLTIPNLAIHMNREANQGVAVNPQVDMLPLLTLIKSDLEKEDFFLKALAAEAGVEKQDILDYEIYVYNTESGTLCGLDGEFYSAPRLDNLTSVQACLSGIMNSTAGNEIHVIALYDNEEIGSSTKQGAASLLMDRVLEKLFLSLGCSRESYLNALFDGFMLSLDVAHAIHPNHSEKCDIKNQILMGDGVAIKLSASQSYATDATSTGMIESICRNAKIPYRKFSNRSDMKGGSTLGSISSSYLTMRTVDAGIPMLAMHSAREVMGTADQKALVDLVTAYFNKANMD</sequence>
<dbReference type="InterPro" id="IPR023358">
    <property type="entry name" value="Peptidase_M18_dom2"/>
</dbReference>
<accession>A0A2V3YEQ8</accession>
<organism evidence="11 12">
    <name type="scientific">Hungatella effluvii</name>
    <dbReference type="NCBI Taxonomy" id="1096246"/>
    <lineage>
        <taxon>Bacteria</taxon>
        <taxon>Bacillati</taxon>
        <taxon>Bacillota</taxon>
        <taxon>Clostridia</taxon>
        <taxon>Lachnospirales</taxon>
        <taxon>Lachnospiraceae</taxon>
        <taxon>Hungatella</taxon>
    </lineage>
</organism>
<keyword evidence="7 9" id="KW-0862">Zinc</keyword>
<comment type="caution">
    <text evidence="11">The sequence shown here is derived from an EMBL/GenBank/DDBJ whole genome shotgun (WGS) entry which is preliminary data.</text>
</comment>
<dbReference type="GO" id="GO:0005737">
    <property type="term" value="C:cytoplasm"/>
    <property type="evidence" value="ECO:0007669"/>
    <property type="project" value="UniProtKB-ARBA"/>
</dbReference>
<dbReference type="RefSeq" id="WP_110321401.1">
    <property type="nucleotide sequence ID" value="NZ_QJKD01000001.1"/>
</dbReference>
<dbReference type="PANTHER" id="PTHR28570">
    <property type="entry name" value="ASPARTYL AMINOPEPTIDASE"/>
    <property type="match status" value="1"/>
</dbReference>
<dbReference type="PANTHER" id="PTHR28570:SF3">
    <property type="entry name" value="ASPARTYL AMINOPEPTIDASE"/>
    <property type="match status" value="1"/>
</dbReference>
<name>A0A2V3YEQ8_9FIRM</name>
<dbReference type="Proteomes" id="UP000248057">
    <property type="component" value="Unassembled WGS sequence"/>
</dbReference>
<gene>
    <name evidence="11" type="ORF">DFR60_101427</name>
</gene>